<evidence type="ECO:0000256" key="1">
    <source>
        <dbReference type="SAM" id="MobiDB-lite"/>
    </source>
</evidence>
<name>R0KW28_NOSB1</name>
<keyword evidence="4" id="KW-1185">Reference proteome</keyword>
<feature type="compositionally biased region" description="Polar residues" evidence="1">
    <location>
        <begin position="187"/>
        <end position="259"/>
    </location>
</feature>
<feature type="region of interest" description="Disordered" evidence="1">
    <location>
        <begin position="18"/>
        <end position="58"/>
    </location>
</feature>
<organism evidence="3 4">
    <name type="scientific">Nosema bombycis (strain CQ1 / CVCC 102059)</name>
    <name type="common">Microsporidian parasite</name>
    <name type="synonym">Pebrine of silkworm</name>
    <dbReference type="NCBI Taxonomy" id="578461"/>
    <lineage>
        <taxon>Eukaryota</taxon>
        <taxon>Fungi</taxon>
        <taxon>Fungi incertae sedis</taxon>
        <taxon>Microsporidia</taxon>
        <taxon>Nosematidae</taxon>
        <taxon>Nosema</taxon>
    </lineage>
</organism>
<feature type="compositionally biased region" description="Polar residues" evidence="1">
    <location>
        <begin position="28"/>
        <end position="45"/>
    </location>
</feature>
<feature type="compositionally biased region" description="Basic residues" evidence="1">
    <location>
        <begin position="365"/>
        <end position="385"/>
    </location>
</feature>
<keyword evidence="2" id="KW-0732">Signal</keyword>
<reference evidence="3 4" key="1">
    <citation type="journal article" date="2013" name="BMC Genomics">
        <title>Comparative genomics of parasitic silkworm microsporidia reveal an association between genome expansion and host adaptation.</title>
        <authorList>
            <person name="Pan G."/>
            <person name="Xu J."/>
            <person name="Li T."/>
            <person name="Xia Q."/>
            <person name="Liu S.L."/>
            <person name="Zhang G."/>
            <person name="Li S."/>
            <person name="Li C."/>
            <person name="Liu H."/>
            <person name="Yang L."/>
            <person name="Liu T."/>
            <person name="Zhang X."/>
            <person name="Wu Z."/>
            <person name="Fan W."/>
            <person name="Dang X."/>
            <person name="Xiang H."/>
            <person name="Tao M."/>
            <person name="Li Y."/>
            <person name="Hu J."/>
            <person name="Li Z."/>
            <person name="Lin L."/>
            <person name="Luo J."/>
            <person name="Geng L."/>
            <person name="Wang L."/>
            <person name="Long M."/>
            <person name="Wan Y."/>
            <person name="He N."/>
            <person name="Zhang Z."/>
            <person name="Lu C."/>
            <person name="Keeling P.J."/>
            <person name="Wang J."/>
            <person name="Xiang Z."/>
            <person name="Zhou Z."/>
        </authorList>
    </citation>
    <scope>NUCLEOTIDE SEQUENCE [LARGE SCALE GENOMIC DNA]</scope>
    <source>
        <strain evidence="4">CQ1 / CVCC 102059</strain>
    </source>
</reference>
<feature type="chain" id="PRO_5004344555" evidence="2">
    <location>
        <begin position="22"/>
        <end position="392"/>
    </location>
</feature>
<feature type="compositionally biased region" description="Polar residues" evidence="1">
    <location>
        <begin position="145"/>
        <end position="168"/>
    </location>
</feature>
<dbReference type="VEuPathDB" id="MicrosporidiaDB:NBO_10g0106"/>
<evidence type="ECO:0000256" key="2">
    <source>
        <dbReference type="SAM" id="SignalP"/>
    </source>
</evidence>
<feature type="compositionally biased region" description="Basic and acidic residues" evidence="1">
    <location>
        <begin position="306"/>
        <end position="323"/>
    </location>
</feature>
<proteinExistence type="predicted"/>
<feature type="compositionally biased region" description="Polar residues" evidence="1">
    <location>
        <begin position="267"/>
        <end position="283"/>
    </location>
</feature>
<accession>R0KW28</accession>
<dbReference type="EMBL" id="KB908918">
    <property type="protein sequence ID" value="EOB15116.1"/>
    <property type="molecule type" value="Genomic_DNA"/>
</dbReference>
<feature type="signal peptide" evidence="2">
    <location>
        <begin position="1"/>
        <end position="21"/>
    </location>
</feature>
<feature type="compositionally biased region" description="Low complexity" evidence="1">
    <location>
        <begin position="46"/>
        <end position="57"/>
    </location>
</feature>
<feature type="region of interest" description="Disordered" evidence="1">
    <location>
        <begin position="85"/>
        <end position="392"/>
    </location>
</feature>
<sequence length="392" mass="41832">MKFFLFYILITIIKASSSVNGEPRTPEISGTVQKGNTSNESIQPVTSSTTGGSTTQTPNLATQRTTAVGENPPEKPVIVQALNKQQDSATQNQQLAPQATRVVVSPQGGSTGVKTTQPATSSTTSGPTTQSSGTRTVRNEGINVNLATTTSTVQSRQPPLTSATQGRTTEVKFPLIPSRPEKEQQKTTHTSVASNQQPAAGNETTAQGSAGTEQSLPTAQHLASSQTSNNSQMSGQTREGSSTALSPSTPQPLDQQELGNNLDILQHDQSLSQDHRPSTNSPSAAIRRPRPTDKSSSQRPATREAVNQEKKQLPVSGKKEVTKTVKTSKSKKTKSPEEKAKKSRSKRSTNSKTAKENVENDEKKKSKSKSSDKKKKSSKSKKSKSKGTEKKA</sequence>
<evidence type="ECO:0000313" key="4">
    <source>
        <dbReference type="Proteomes" id="UP000016927"/>
    </source>
</evidence>
<dbReference type="HOGENOM" id="CLU_731772_0_0_1"/>
<feature type="compositionally biased region" description="Low complexity" evidence="1">
    <location>
        <begin position="115"/>
        <end position="136"/>
    </location>
</feature>
<feature type="compositionally biased region" description="Polar residues" evidence="1">
    <location>
        <begin position="85"/>
        <end position="97"/>
    </location>
</feature>
<dbReference type="STRING" id="578461.R0KW28"/>
<evidence type="ECO:0000313" key="3">
    <source>
        <dbReference type="EMBL" id="EOB15116.1"/>
    </source>
</evidence>
<feature type="compositionally biased region" description="Basic and acidic residues" evidence="1">
    <location>
        <begin position="353"/>
        <end position="364"/>
    </location>
</feature>
<gene>
    <name evidence="3" type="ORF">NBO_10g0106</name>
</gene>
<dbReference type="AlphaFoldDB" id="R0KW28"/>
<dbReference type="Proteomes" id="UP000016927">
    <property type="component" value="Unassembled WGS sequence"/>
</dbReference>
<protein>
    <submittedName>
        <fullName evidence="3">Uncharacterized protein</fullName>
    </submittedName>
</protein>